<keyword evidence="2" id="KW-0720">Serine protease</keyword>
<dbReference type="EnsemblMetazoa" id="tetur07g03170.1">
    <property type="protein sequence ID" value="tetur07g03170.1"/>
    <property type="gene ID" value="tetur07g03170"/>
</dbReference>
<dbReference type="InterPro" id="IPR018114">
    <property type="entry name" value="TRYPSIN_HIS"/>
</dbReference>
<dbReference type="PANTHER" id="PTHR24260:SF136">
    <property type="entry name" value="GH08193P-RELATED"/>
    <property type="match status" value="1"/>
</dbReference>
<dbReference type="CDD" id="cd00190">
    <property type="entry name" value="Tryp_SPc"/>
    <property type="match status" value="1"/>
</dbReference>
<dbReference type="Pfam" id="PF00089">
    <property type="entry name" value="Trypsin"/>
    <property type="match status" value="1"/>
</dbReference>
<dbReference type="Gene3D" id="2.40.10.10">
    <property type="entry name" value="Trypsin-like serine proteases"/>
    <property type="match status" value="1"/>
</dbReference>
<dbReference type="SMART" id="SM00020">
    <property type="entry name" value="Tryp_SPc"/>
    <property type="match status" value="1"/>
</dbReference>
<dbReference type="Proteomes" id="UP000015104">
    <property type="component" value="Unassembled WGS sequence"/>
</dbReference>
<protein>
    <recommendedName>
        <fullName evidence="3">Peptidase S1 domain-containing protein</fullName>
    </recommendedName>
</protein>
<dbReference type="SUPFAM" id="SSF50494">
    <property type="entry name" value="Trypsin-like serine proteases"/>
    <property type="match status" value="1"/>
</dbReference>
<keyword evidence="1" id="KW-1015">Disulfide bond</keyword>
<accession>T1K8Z8</accession>
<dbReference type="HOGENOM" id="CLU_006842_6_0_1"/>
<dbReference type="GO" id="GO:0004252">
    <property type="term" value="F:serine-type endopeptidase activity"/>
    <property type="evidence" value="ECO:0007669"/>
    <property type="project" value="InterPro"/>
</dbReference>
<dbReference type="GO" id="GO:0006508">
    <property type="term" value="P:proteolysis"/>
    <property type="evidence" value="ECO:0007669"/>
    <property type="project" value="UniProtKB-KW"/>
</dbReference>
<dbReference type="PROSITE" id="PS50240">
    <property type="entry name" value="TRYPSIN_DOM"/>
    <property type="match status" value="1"/>
</dbReference>
<dbReference type="InterPro" id="IPR001314">
    <property type="entry name" value="Peptidase_S1A"/>
</dbReference>
<dbReference type="PRINTS" id="PR00722">
    <property type="entry name" value="CHYMOTRYPSIN"/>
</dbReference>
<reference evidence="4" key="2">
    <citation type="submission" date="2015-06" db="UniProtKB">
        <authorList>
            <consortium name="EnsemblMetazoa"/>
        </authorList>
    </citation>
    <scope>IDENTIFICATION</scope>
</reference>
<sequence length="294" mass="32641">MILSANLVSTDIDDTTDVEDSTEQIEKISHGLPVFDRFKYPYFVSLQYPDRTNPGGYRHFCGGSLITRQIVITAAHCLFNLQQIPGFRILPNYRNTPYIGPSDRTFKIARYVIYPGFDRRIFQHDIAVLLLDQPDARNGATIRLPIADVPLQAPLTIIGFGKIENEIVPNELLSAVVYKLADQICRYYIDPALYIRGTICAGNAIKSGICTGDSGGPLIREVNGISYLQGISSTYFPPCGSNRVSSYVNVLPYLEFINRAVSSLTGGGPRSDEFNIQWTQNDSYTTDGSTVDYA</sequence>
<dbReference type="eggNOG" id="KOG3627">
    <property type="taxonomic scope" value="Eukaryota"/>
</dbReference>
<proteinExistence type="predicted"/>
<evidence type="ECO:0000256" key="2">
    <source>
        <dbReference type="RuleBase" id="RU363034"/>
    </source>
</evidence>
<evidence type="ECO:0000313" key="4">
    <source>
        <dbReference type="EnsemblMetazoa" id="tetur07g03170.1"/>
    </source>
</evidence>
<evidence type="ECO:0000313" key="5">
    <source>
        <dbReference type="Proteomes" id="UP000015104"/>
    </source>
</evidence>
<dbReference type="InterPro" id="IPR001254">
    <property type="entry name" value="Trypsin_dom"/>
</dbReference>
<dbReference type="InterPro" id="IPR051333">
    <property type="entry name" value="CLIP_Serine_Protease"/>
</dbReference>
<dbReference type="InterPro" id="IPR009003">
    <property type="entry name" value="Peptidase_S1_PA"/>
</dbReference>
<dbReference type="PANTHER" id="PTHR24260">
    <property type="match status" value="1"/>
</dbReference>
<feature type="domain" description="Peptidase S1" evidence="3">
    <location>
        <begin position="28"/>
        <end position="262"/>
    </location>
</feature>
<dbReference type="InterPro" id="IPR043504">
    <property type="entry name" value="Peptidase_S1_PA_chymotrypsin"/>
</dbReference>
<reference evidence="5" key="1">
    <citation type="submission" date="2011-08" db="EMBL/GenBank/DDBJ databases">
        <authorList>
            <person name="Rombauts S."/>
        </authorList>
    </citation>
    <scope>NUCLEOTIDE SEQUENCE</scope>
    <source>
        <strain evidence="5">London</strain>
    </source>
</reference>
<evidence type="ECO:0000259" key="3">
    <source>
        <dbReference type="PROSITE" id="PS50240"/>
    </source>
</evidence>
<keyword evidence="2" id="KW-0378">Hydrolase</keyword>
<dbReference type="STRING" id="32264.T1K8Z8"/>
<name>T1K8Z8_TETUR</name>
<evidence type="ECO:0000256" key="1">
    <source>
        <dbReference type="ARBA" id="ARBA00023157"/>
    </source>
</evidence>
<keyword evidence="2" id="KW-0645">Protease</keyword>
<organism evidence="4 5">
    <name type="scientific">Tetranychus urticae</name>
    <name type="common">Two-spotted spider mite</name>
    <dbReference type="NCBI Taxonomy" id="32264"/>
    <lineage>
        <taxon>Eukaryota</taxon>
        <taxon>Metazoa</taxon>
        <taxon>Ecdysozoa</taxon>
        <taxon>Arthropoda</taxon>
        <taxon>Chelicerata</taxon>
        <taxon>Arachnida</taxon>
        <taxon>Acari</taxon>
        <taxon>Acariformes</taxon>
        <taxon>Trombidiformes</taxon>
        <taxon>Prostigmata</taxon>
        <taxon>Eleutherengona</taxon>
        <taxon>Raphignathae</taxon>
        <taxon>Tetranychoidea</taxon>
        <taxon>Tetranychidae</taxon>
        <taxon>Tetranychus</taxon>
    </lineage>
</organism>
<dbReference type="InterPro" id="IPR033116">
    <property type="entry name" value="TRYPSIN_SER"/>
</dbReference>
<dbReference type="PROSITE" id="PS00135">
    <property type="entry name" value="TRYPSIN_SER"/>
    <property type="match status" value="1"/>
</dbReference>
<dbReference type="EMBL" id="CAEY01001886">
    <property type="status" value="NOT_ANNOTATED_CDS"/>
    <property type="molecule type" value="Genomic_DNA"/>
</dbReference>
<keyword evidence="5" id="KW-1185">Reference proteome</keyword>
<dbReference type="AlphaFoldDB" id="T1K8Z8"/>
<dbReference type="PROSITE" id="PS00134">
    <property type="entry name" value="TRYPSIN_HIS"/>
    <property type="match status" value="1"/>
</dbReference>